<dbReference type="RefSeq" id="WP_268061273.1">
    <property type="nucleotide sequence ID" value="NZ_JAPQFJ010000008.1"/>
</dbReference>
<dbReference type="InterPro" id="IPR025580">
    <property type="entry name" value="Gp46"/>
</dbReference>
<name>A0ABT4D973_9CLOT</name>
<keyword evidence="2" id="KW-1185">Reference proteome</keyword>
<comment type="caution">
    <text evidence="1">The sequence shown here is derived from an EMBL/GenBank/DDBJ whole genome shotgun (WGS) entry which is preliminary data.</text>
</comment>
<protein>
    <submittedName>
        <fullName evidence="1">DUF4355 domain-containing protein</fullName>
    </submittedName>
</protein>
<organism evidence="1 2">
    <name type="scientific">Clostridium brassicae</name>
    <dbReference type="NCBI Taxonomy" id="2999072"/>
    <lineage>
        <taxon>Bacteria</taxon>
        <taxon>Bacillati</taxon>
        <taxon>Bacillota</taxon>
        <taxon>Clostridia</taxon>
        <taxon>Eubacteriales</taxon>
        <taxon>Clostridiaceae</taxon>
        <taxon>Clostridium</taxon>
    </lineage>
</organism>
<dbReference type="Proteomes" id="UP001144612">
    <property type="component" value="Unassembled WGS sequence"/>
</dbReference>
<sequence length="213" mass="23774">MLKKDLLEKIKDAKDDEDINSLLAGTDVEEEFKTSGLTLDAVKNKIKTDKDFKAFLESENDKHFDKALDTWKKNNLEKELEPFIKEKYPDLVTDPTQKKLLELEKQLEAERAANARKDLLAEAIKYAADKKLPSSIVEKCLDEDFDKTKEVIDSIAEDWSKGLESLTTEKMKSNSYIPGKGSDGKPISIGAAIAAQANGNKVEGAPNPWGNDK</sequence>
<evidence type="ECO:0000313" key="1">
    <source>
        <dbReference type="EMBL" id="MCY6958859.1"/>
    </source>
</evidence>
<evidence type="ECO:0000313" key="2">
    <source>
        <dbReference type="Proteomes" id="UP001144612"/>
    </source>
</evidence>
<accession>A0ABT4D973</accession>
<dbReference type="Pfam" id="PF14265">
    <property type="entry name" value="DUF4355"/>
    <property type="match status" value="1"/>
</dbReference>
<gene>
    <name evidence="1" type="ORF">OW729_09615</name>
</gene>
<reference evidence="1" key="1">
    <citation type="submission" date="2022-12" db="EMBL/GenBank/DDBJ databases">
        <title>Clostridium sp. nov., isolated from industrial wastewater.</title>
        <authorList>
            <person name="Jiayan W."/>
        </authorList>
    </citation>
    <scope>NUCLEOTIDE SEQUENCE</scope>
    <source>
        <strain evidence="1">ZC22-4</strain>
    </source>
</reference>
<dbReference type="EMBL" id="JAPQFJ010000008">
    <property type="protein sequence ID" value="MCY6958859.1"/>
    <property type="molecule type" value="Genomic_DNA"/>
</dbReference>
<proteinExistence type="predicted"/>